<evidence type="ECO:0000313" key="2">
    <source>
        <dbReference type="EMBL" id="TCP28787.1"/>
    </source>
</evidence>
<dbReference type="InterPro" id="IPR003497">
    <property type="entry name" value="BRO_N_domain"/>
</dbReference>
<reference evidence="2 3" key="1">
    <citation type="submission" date="2019-03" db="EMBL/GenBank/DDBJ databases">
        <title>Genomic Encyclopedia of Type Strains, Phase IV (KMG-IV): sequencing the most valuable type-strain genomes for metagenomic binning, comparative biology and taxonomic classification.</title>
        <authorList>
            <person name="Goeker M."/>
        </authorList>
    </citation>
    <scope>NUCLEOTIDE SEQUENCE [LARGE SCALE GENOMIC DNA]</scope>
    <source>
        <strain evidence="2 3">DSM 19377</strain>
    </source>
</reference>
<name>A0A4R2P2J4_9BACL</name>
<organism evidence="2 3">
    <name type="scientific">Scopulibacillus darangshiensis</name>
    <dbReference type="NCBI Taxonomy" id="442528"/>
    <lineage>
        <taxon>Bacteria</taxon>
        <taxon>Bacillati</taxon>
        <taxon>Bacillota</taxon>
        <taxon>Bacilli</taxon>
        <taxon>Bacillales</taxon>
        <taxon>Sporolactobacillaceae</taxon>
        <taxon>Scopulibacillus</taxon>
    </lineage>
</organism>
<comment type="caution">
    <text evidence="2">The sequence shown here is derived from an EMBL/GenBank/DDBJ whole genome shotgun (WGS) entry which is preliminary data.</text>
</comment>
<evidence type="ECO:0000313" key="3">
    <source>
        <dbReference type="Proteomes" id="UP000295416"/>
    </source>
</evidence>
<dbReference type="PANTHER" id="PTHR36180:SF2">
    <property type="entry name" value="BRO FAMILY PROTEIN"/>
    <property type="match status" value="1"/>
</dbReference>
<proteinExistence type="predicted"/>
<sequence>MPQIFDFQGNQVRTTQEGEEVWFVAKDVCEVLELKNTTMTLKRLDEDEKAKLNLGLRGGDTNCVNKFGLYNLVLRSEKPQAKPFQRWVTHEVLPAIRQDGGYMATTEGDNEQEPTQMENLTIIHKQAVLGRNFKVYGTTEEPLFLAKDVAEWIEYGVKNAYRLYDMVEGDERKTCSTYFGGQLREMKFLTEDGLYEVLMQSRKPLAKQFKKQVKQIMNTIRKHGAYMTPDTLETASSLFSPFVPQKIFSIFLFP</sequence>
<feature type="domain" description="Bro-N" evidence="1">
    <location>
        <begin position="126"/>
        <end position="224"/>
    </location>
</feature>
<keyword evidence="3" id="KW-1185">Reference proteome</keyword>
<gene>
    <name evidence="2" type="ORF">EV207_11512</name>
</gene>
<protein>
    <submittedName>
        <fullName evidence="2">Prophage antirepressor-like protein</fullName>
    </submittedName>
</protein>
<dbReference type="Pfam" id="PF02498">
    <property type="entry name" value="Bro-N"/>
    <property type="match status" value="2"/>
</dbReference>
<dbReference type="PANTHER" id="PTHR36180">
    <property type="entry name" value="DNA-BINDING PROTEIN-RELATED-RELATED"/>
    <property type="match status" value="1"/>
</dbReference>
<dbReference type="SMART" id="SM01040">
    <property type="entry name" value="Bro-N"/>
    <property type="match status" value="2"/>
</dbReference>
<dbReference type="Proteomes" id="UP000295416">
    <property type="component" value="Unassembled WGS sequence"/>
</dbReference>
<dbReference type="EMBL" id="SLXK01000015">
    <property type="protein sequence ID" value="TCP28787.1"/>
    <property type="molecule type" value="Genomic_DNA"/>
</dbReference>
<evidence type="ECO:0000259" key="1">
    <source>
        <dbReference type="PROSITE" id="PS51750"/>
    </source>
</evidence>
<feature type="domain" description="Bro-N" evidence="1">
    <location>
        <begin position="1"/>
        <end position="100"/>
    </location>
</feature>
<dbReference type="PROSITE" id="PS51750">
    <property type="entry name" value="BRO_N"/>
    <property type="match status" value="2"/>
</dbReference>
<accession>A0A4R2P2J4</accession>
<dbReference type="AlphaFoldDB" id="A0A4R2P2J4"/>
<dbReference type="RefSeq" id="WP_243647027.1">
    <property type="nucleotide sequence ID" value="NZ_SLXK01000015.1"/>
</dbReference>